<dbReference type="EMBL" id="NSIW01000002">
    <property type="protein sequence ID" value="PZD57217.1"/>
    <property type="molecule type" value="Genomic_DNA"/>
</dbReference>
<proteinExistence type="predicted"/>
<reference evidence="5 8" key="3">
    <citation type="submission" date="2019-06" db="EMBL/GenBank/DDBJ databases">
        <title>Genome Announcement To Ensure Probiotic Safety of Streptococcus salivarius UBSS01.</title>
        <authorList>
            <person name="Sulthana A."/>
            <person name="Lakshmi S.G."/>
            <person name="Madempudi R.S."/>
        </authorList>
    </citation>
    <scope>NUCLEOTIDE SEQUENCE [LARGE SCALE GENOMIC DNA]</scope>
    <source>
        <strain evidence="5 8">UBSS01</strain>
    </source>
</reference>
<dbReference type="PANTHER" id="PTHR37314">
    <property type="entry name" value="SLR0142 PROTEIN"/>
    <property type="match status" value="1"/>
</dbReference>
<keyword evidence="1" id="KW-0812">Transmembrane</keyword>
<dbReference type="Pfam" id="PF06912">
    <property type="entry name" value="DUF1275"/>
    <property type="match status" value="1"/>
</dbReference>
<dbReference type="PANTHER" id="PTHR37314:SF4">
    <property type="entry name" value="UPF0700 TRANSMEMBRANE PROTEIN YOAK"/>
    <property type="match status" value="1"/>
</dbReference>
<feature type="transmembrane region" description="Helical" evidence="1">
    <location>
        <begin position="12"/>
        <end position="33"/>
    </location>
</feature>
<name>A0A074IWW0_STRSL</name>
<evidence type="ECO:0000313" key="2">
    <source>
        <dbReference type="EMBL" id="KEO44747.1"/>
    </source>
</evidence>
<evidence type="ECO:0000313" key="4">
    <source>
        <dbReference type="EMBL" id="PZD57217.1"/>
    </source>
</evidence>
<dbReference type="EMBL" id="JJMT01000017">
    <property type="protein sequence ID" value="KEO44747.1"/>
    <property type="molecule type" value="Genomic_DNA"/>
</dbReference>
<dbReference type="AlphaFoldDB" id="A0A074IWW0"/>
<organism evidence="2 6">
    <name type="scientific">Streptococcus salivarius</name>
    <dbReference type="NCBI Taxonomy" id="1304"/>
    <lineage>
        <taxon>Bacteria</taxon>
        <taxon>Bacillati</taxon>
        <taxon>Bacillota</taxon>
        <taxon>Bacilli</taxon>
        <taxon>Lactobacillales</taxon>
        <taxon>Streptococcaceae</taxon>
        <taxon>Streptococcus</taxon>
    </lineage>
</organism>
<accession>A0A074IWW0</accession>
<evidence type="ECO:0000313" key="8">
    <source>
        <dbReference type="Proteomes" id="UP000308186"/>
    </source>
</evidence>
<dbReference type="RefSeq" id="WP_002892206.1">
    <property type="nucleotide sequence ID" value="NZ_CACRUJ010000002.1"/>
</dbReference>
<evidence type="ECO:0000256" key="1">
    <source>
        <dbReference type="SAM" id="Phobius"/>
    </source>
</evidence>
<protein>
    <submittedName>
        <fullName evidence="4">DUF1275 domain-containing protein</fullName>
    </submittedName>
    <submittedName>
        <fullName evidence="2">Membrane protein</fullName>
    </submittedName>
    <submittedName>
        <fullName evidence="3">YoaK family protein</fullName>
    </submittedName>
</protein>
<keyword evidence="1" id="KW-0472">Membrane</keyword>
<feature type="transmembrane region" description="Helical" evidence="1">
    <location>
        <begin position="94"/>
        <end position="112"/>
    </location>
</feature>
<feature type="transmembrane region" description="Helical" evidence="1">
    <location>
        <begin position="177"/>
        <end position="196"/>
    </location>
</feature>
<feature type="transmembrane region" description="Helical" evidence="1">
    <location>
        <begin position="63"/>
        <end position="82"/>
    </location>
</feature>
<dbReference type="EMBL" id="JAQMJT010000003">
    <property type="protein sequence ID" value="MDB8613526.1"/>
    <property type="molecule type" value="Genomic_DNA"/>
</dbReference>
<evidence type="ECO:0000313" key="5">
    <source>
        <dbReference type="EMBL" id="TNF67309.1"/>
    </source>
</evidence>
<feature type="transmembrane region" description="Helical" evidence="1">
    <location>
        <begin position="118"/>
        <end position="136"/>
    </location>
</feature>
<evidence type="ECO:0000313" key="3">
    <source>
        <dbReference type="EMBL" id="MDB8613526.1"/>
    </source>
</evidence>
<keyword evidence="1" id="KW-1133">Transmembrane helix</keyword>
<dbReference type="EMBL" id="VDCW01000006">
    <property type="protein sequence ID" value="TNF67309.1"/>
    <property type="molecule type" value="Genomic_DNA"/>
</dbReference>
<dbReference type="Proteomes" id="UP001210204">
    <property type="component" value="Unassembled WGS sequence"/>
</dbReference>
<evidence type="ECO:0000313" key="6">
    <source>
        <dbReference type="Proteomes" id="UP000027855"/>
    </source>
</evidence>
<comment type="caution">
    <text evidence="2">The sequence shown here is derived from an EMBL/GenBank/DDBJ whole genome shotgun (WGS) entry which is preliminary data.</text>
</comment>
<evidence type="ECO:0000313" key="7">
    <source>
        <dbReference type="Proteomes" id="UP000248776"/>
    </source>
</evidence>
<feature type="transmembrane region" description="Helical" evidence="1">
    <location>
        <begin position="202"/>
        <end position="220"/>
    </location>
</feature>
<dbReference type="Proteomes" id="UP000027855">
    <property type="component" value="Unassembled WGS sequence"/>
</dbReference>
<reference evidence="2 6" key="1">
    <citation type="submission" date="2014-04" db="EMBL/GenBank/DDBJ databases">
        <title>Variable characteristics of bacteriocin-producing Streptococcus salivarius strains isolated from Malaysian subjects.</title>
        <authorList>
            <person name="Philip K."/>
            <person name="Barbour A."/>
        </authorList>
    </citation>
    <scope>NUCLEOTIDE SEQUENCE [LARGE SCALE GENOMIC DNA]</scope>
    <source>
        <strain evidence="2 6">NU10</strain>
    </source>
</reference>
<dbReference type="Proteomes" id="UP000248776">
    <property type="component" value="Unassembled WGS sequence"/>
</dbReference>
<dbReference type="Proteomes" id="UP000308186">
    <property type="component" value="Unassembled WGS sequence"/>
</dbReference>
<reference evidence="4 7" key="2">
    <citation type="submission" date="2017-08" db="EMBL/GenBank/DDBJ databases">
        <title>Streptococcus salivarius strain HS0302 Genome.</title>
        <authorList>
            <person name="Smith J."/>
            <person name="Deng P."/>
            <person name="Geng M."/>
        </authorList>
    </citation>
    <scope>NUCLEOTIDE SEQUENCE [LARGE SCALE GENOMIC DNA]</scope>
    <source>
        <strain evidence="4 7">HS0302</strain>
    </source>
</reference>
<gene>
    <name evidence="4" type="ORF">CKU37_00370</name>
    <name evidence="2" type="ORF">DL07_03965</name>
    <name evidence="5" type="ORF">FBF48_05755</name>
    <name evidence="3" type="ORF">PNU26_03795</name>
</gene>
<reference evidence="3" key="4">
    <citation type="submission" date="2023-01" db="EMBL/GenBank/DDBJ databases">
        <title>Human gut microbiome strain richness.</title>
        <authorList>
            <person name="Chen-Liaw A."/>
        </authorList>
    </citation>
    <scope>NUCLEOTIDE SEQUENCE</scope>
    <source>
        <strain evidence="3">1001095st1_G4_1001095IJ_161003</strain>
    </source>
</reference>
<dbReference type="InterPro" id="IPR010699">
    <property type="entry name" value="DUF1275"/>
</dbReference>
<sequence>MFRMKKRSYRVFEGLRVATLVSYIGGFIDAYTYNTQDGRFASIQTGNLLYLVIHLVEGHIARAFSYVIPIFFFVLGQFFVFFVKKWLINHKWGWHLQAIRLALLLMTILAIITPYVDSTITIAGLAFFASLQVGIFKRVRGVNYASFMMTGNITNTSLTIARAIDEGDAKALKQASYTTIIIFTFMVGVAASTWFAQYLHEYSLYTTLLPLFVLNYFLFIEAKEKRN</sequence>